<organism evidence="2 3">
    <name type="scientific">Melioribacter roseus (strain DSM 23840 / JCM 17771 / VKM B-2668 / P3M-2)</name>
    <dbReference type="NCBI Taxonomy" id="1191523"/>
    <lineage>
        <taxon>Bacteria</taxon>
        <taxon>Pseudomonadati</taxon>
        <taxon>Ignavibacteriota</taxon>
        <taxon>Ignavibacteria</taxon>
        <taxon>Ignavibacteriales</taxon>
        <taxon>Melioribacteraceae</taxon>
        <taxon>Melioribacter</taxon>
    </lineage>
</organism>
<dbReference type="STRING" id="1191523.MROS_1354"/>
<protein>
    <recommendedName>
        <fullName evidence="1">GIY-YIG domain-containing protein</fullName>
    </recommendedName>
</protein>
<dbReference type="eggNOG" id="COG2827">
    <property type="taxonomic scope" value="Bacteria"/>
</dbReference>
<dbReference type="Gene3D" id="3.40.1440.10">
    <property type="entry name" value="GIY-YIG endonuclease"/>
    <property type="match status" value="1"/>
</dbReference>
<dbReference type="PROSITE" id="PS50164">
    <property type="entry name" value="GIY_YIG"/>
    <property type="match status" value="1"/>
</dbReference>
<dbReference type="RefSeq" id="WP_014856026.1">
    <property type="nucleotide sequence ID" value="NC_018178.1"/>
</dbReference>
<name>I7A3W9_MELRP</name>
<sequence>MQWYTYIIYSHSADRYYAGHTQNLSLRLERHNSGNSRSTKHGIPWEIVYFEVYPTKSEAMKRRYGV</sequence>
<dbReference type="Pfam" id="PF01541">
    <property type="entry name" value="GIY-YIG"/>
    <property type="match status" value="1"/>
</dbReference>
<reference evidence="2 3" key="1">
    <citation type="journal article" date="2013" name="PLoS ONE">
        <title>Genomic analysis of Melioribacter roseus, facultatively anaerobic organotrophic bacterium representing a novel deep lineage within Bacteriodetes/Chlorobi group.</title>
        <authorList>
            <person name="Kadnikov V.V."/>
            <person name="Mardanov A.V."/>
            <person name="Podosokorskaya O.A."/>
            <person name="Gavrilov S.N."/>
            <person name="Kublanov I.V."/>
            <person name="Beletsky A.V."/>
            <person name="Bonch-Osmolovskaya E.A."/>
            <person name="Ravin N.V."/>
        </authorList>
    </citation>
    <scope>NUCLEOTIDE SEQUENCE [LARGE SCALE GENOMIC DNA]</scope>
    <source>
        <strain evidence="3">JCM 17771 / P3M-2</strain>
    </source>
</reference>
<feature type="domain" description="GIY-YIG" evidence="1">
    <location>
        <begin position="1"/>
        <end position="66"/>
    </location>
</feature>
<evidence type="ECO:0000313" key="2">
    <source>
        <dbReference type="EMBL" id="AFN74591.1"/>
    </source>
</evidence>
<dbReference type="KEGG" id="mro:MROS_1354"/>
<dbReference type="InterPro" id="IPR035901">
    <property type="entry name" value="GIY-YIG_endonuc_sf"/>
</dbReference>
<dbReference type="EMBL" id="CP003557">
    <property type="protein sequence ID" value="AFN74591.1"/>
    <property type="molecule type" value="Genomic_DNA"/>
</dbReference>
<dbReference type="SUPFAM" id="SSF82771">
    <property type="entry name" value="GIY-YIG endonuclease"/>
    <property type="match status" value="1"/>
</dbReference>
<evidence type="ECO:0000259" key="1">
    <source>
        <dbReference type="PROSITE" id="PS50164"/>
    </source>
</evidence>
<proteinExistence type="predicted"/>
<evidence type="ECO:0000313" key="3">
    <source>
        <dbReference type="Proteomes" id="UP000009011"/>
    </source>
</evidence>
<dbReference type="AlphaFoldDB" id="I7A3W9"/>
<accession>I7A3W9</accession>
<dbReference type="InterPro" id="IPR000305">
    <property type="entry name" value="GIY-YIG_endonuc"/>
</dbReference>
<dbReference type="OrthoDB" id="677560at2"/>
<dbReference type="Proteomes" id="UP000009011">
    <property type="component" value="Chromosome"/>
</dbReference>
<keyword evidence="3" id="KW-1185">Reference proteome</keyword>
<dbReference type="HOGENOM" id="CLU_135650_6_0_10"/>
<dbReference type="CDD" id="cd10449">
    <property type="entry name" value="GIY-YIG_SLX1_like"/>
    <property type="match status" value="1"/>
</dbReference>
<gene>
    <name evidence="2" type="ordered locus">MROS_1354</name>
</gene>